<feature type="signal peptide" evidence="10">
    <location>
        <begin position="1"/>
        <end position="20"/>
    </location>
</feature>
<evidence type="ECO:0000313" key="14">
    <source>
        <dbReference type="EMBL" id="CRF43760.1"/>
    </source>
</evidence>
<dbReference type="GO" id="GO:0020037">
    <property type="term" value="F:heme binding"/>
    <property type="evidence" value="ECO:0007669"/>
    <property type="project" value="InterPro"/>
</dbReference>
<evidence type="ECO:0000256" key="10">
    <source>
        <dbReference type="SAM" id="SignalP"/>
    </source>
</evidence>
<reference evidence="14" key="1">
    <citation type="submission" date="2014-12" db="EMBL/GenBank/DDBJ databases">
        <title>Whole genome sequences of four Staphylococcus schleiferi canine isolates.</title>
        <authorList>
            <person name="Misic A.M."/>
            <person name="Cain C."/>
            <person name="Morris D.O."/>
            <person name="Rankin S."/>
            <person name="Beiting D."/>
        </authorList>
    </citation>
    <scope>NUCLEOTIDE SEQUENCE</scope>
    <source>
        <strain evidence="12">ASB11</strain>
        <strain evidence="13">ASB13</strain>
        <strain evidence="14">ASB9</strain>
    </source>
</reference>
<keyword evidence="10" id="KW-0732">Signal</keyword>
<keyword evidence="3 7" id="KW-0349">Heme</keyword>
<dbReference type="GO" id="GO:0042542">
    <property type="term" value="P:response to hydrogen peroxide"/>
    <property type="evidence" value="ECO:0007669"/>
    <property type="project" value="TreeGrafter"/>
</dbReference>
<dbReference type="SUPFAM" id="SSF56634">
    <property type="entry name" value="Heme-dependent catalase-like"/>
    <property type="match status" value="1"/>
</dbReference>
<dbReference type="Gene3D" id="1.20.1280.120">
    <property type="match status" value="1"/>
</dbReference>
<protein>
    <recommendedName>
        <fullName evidence="7">Catalase-related peroxidase</fullName>
        <ecNumber evidence="7">1.11.1.-</ecNumber>
    </recommendedName>
</protein>
<keyword evidence="15" id="KW-1185">Reference proteome</keyword>
<organism evidence="14 16">
    <name type="scientific">Helicobacter ailurogastricus</name>
    <dbReference type="NCBI Taxonomy" id="1578720"/>
    <lineage>
        <taxon>Bacteria</taxon>
        <taxon>Pseudomonadati</taxon>
        <taxon>Campylobacterota</taxon>
        <taxon>Epsilonproteobacteria</taxon>
        <taxon>Campylobacterales</taxon>
        <taxon>Helicobacteraceae</taxon>
        <taxon>Helicobacter</taxon>
    </lineage>
</organism>
<dbReference type="EMBL" id="CDML01000034">
    <property type="protein sequence ID" value="CRF41212.1"/>
    <property type="molecule type" value="Genomic_DNA"/>
</dbReference>
<dbReference type="Gene3D" id="2.40.180.10">
    <property type="entry name" value="Catalase core domain"/>
    <property type="match status" value="1"/>
</dbReference>
<dbReference type="RefSeq" id="WP_053940611.1">
    <property type="nucleotide sequence ID" value="NZ_CDMH01000005.1"/>
</dbReference>
<evidence type="ECO:0000313" key="16">
    <source>
        <dbReference type="Proteomes" id="UP000041394"/>
    </source>
</evidence>
<proteinExistence type="inferred from homology"/>
<evidence type="ECO:0000256" key="6">
    <source>
        <dbReference type="ARBA" id="ARBA00023004"/>
    </source>
</evidence>
<dbReference type="Pfam" id="PF00199">
    <property type="entry name" value="Catalase"/>
    <property type="match status" value="1"/>
</dbReference>
<accession>A0A0K2X8P7</accession>
<evidence type="ECO:0000256" key="8">
    <source>
        <dbReference type="PIRSR" id="PIRSR000296-1"/>
    </source>
</evidence>
<dbReference type="Proteomes" id="UP000041394">
    <property type="component" value="Unassembled WGS sequence"/>
</dbReference>
<feature type="domain" description="Catalase core" evidence="11">
    <location>
        <begin position="16"/>
        <end position="319"/>
    </location>
</feature>
<evidence type="ECO:0000256" key="2">
    <source>
        <dbReference type="ARBA" id="ARBA00022559"/>
    </source>
</evidence>
<dbReference type="OrthoDB" id="255727at2"/>
<dbReference type="GO" id="GO:0005737">
    <property type="term" value="C:cytoplasm"/>
    <property type="evidence" value="ECO:0007669"/>
    <property type="project" value="TreeGrafter"/>
</dbReference>
<dbReference type="STRING" id="1578720.HAL011_09990"/>
<keyword evidence="6 7" id="KW-0408">Iron</keyword>
<evidence type="ECO:0000313" key="15">
    <source>
        <dbReference type="Proteomes" id="UP000038622"/>
    </source>
</evidence>
<keyword evidence="2 7" id="KW-0575">Peroxidase</keyword>
<reference evidence="16 17" key="3">
    <citation type="submission" date="2014-12" db="EMBL/GenBank/DDBJ databases">
        <authorList>
            <person name="Jaenicke S."/>
        </authorList>
    </citation>
    <scope>NUCLEOTIDE SEQUENCE [LARGE SCALE GENOMIC DNA]</scope>
</reference>
<evidence type="ECO:0000256" key="3">
    <source>
        <dbReference type="ARBA" id="ARBA00022617"/>
    </source>
</evidence>
<comment type="cofactor">
    <cofactor evidence="7">
        <name>heme</name>
        <dbReference type="ChEBI" id="CHEBI:30413"/>
    </cofactor>
</comment>
<reference evidence="15" key="2">
    <citation type="submission" date="2014-12" db="EMBL/GenBank/DDBJ databases">
        <authorList>
            <person name="Smet A."/>
        </authorList>
    </citation>
    <scope>NUCLEOTIDE SEQUENCE [LARGE SCALE GENOMIC DNA]</scope>
</reference>
<name>A0A0K2X8P7_9HELI</name>
<dbReference type="GO" id="GO:0042744">
    <property type="term" value="P:hydrogen peroxide catabolic process"/>
    <property type="evidence" value="ECO:0007669"/>
    <property type="project" value="TreeGrafter"/>
</dbReference>
<dbReference type="Proteomes" id="UP000045175">
    <property type="component" value="Unassembled WGS sequence"/>
</dbReference>
<dbReference type="PANTHER" id="PTHR11465:SF9">
    <property type="entry name" value="CATALASE"/>
    <property type="match status" value="1"/>
</dbReference>
<evidence type="ECO:0000256" key="1">
    <source>
        <dbReference type="ARBA" id="ARBA00005329"/>
    </source>
</evidence>
<comment type="function">
    <text evidence="7">Has an organic peroxide-dependent peroxidase activity.</text>
</comment>
<keyword evidence="5 7" id="KW-0560">Oxidoreductase</keyword>
<evidence type="ECO:0000313" key="12">
    <source>
        <dbReference type="EMBL" id="CRF41212.1"/>
    </source>
</evidence>
<dbReference type="GO" id="GO:0046872">
    <property type="term" value="F:metal ion binding"/>
    <property type="evidence" value="ECO:0007669"/>
    <property type="project" value="UniProtKB-KW"/>
</dbReference>
<keyword evidence="4 7" id="KW-0479">Metal-binding</keyword>
<evidence type="ECO:0000256" key="4">
    <source>
        <dbReference type="ARBA" id="ARBA00022723"/>
    </source>
</evidence>
<comment type="similarity">
    <text evidence="1 7">Belongs to the catalase family.</text>
</comment>
<feature type="active site" evidence="8">
    <location>
        <position position="49"/>
    </location>
</feature>
<dbReference type="PROSITE" id="PS51402">
    <property type="entry name" value="CATALASE_3"/>
    <property type="match status" value="1"/>
</dbReference>
<evidence type="ECO:0000256" key="7">
    <source>
        <dbReference type="PIRNR" id="PIRNR000296"/>
    </source>
</evidence>
<dbReference type="SMART" id="SM01060">
    <property type="entry name" value="Catalase"/>
    <property type="match status" value="1"/>
</dbReference>
<dbReference type="InterPro" id="IPR020835">
    <property type="entry name" value="Catalase_sf"/>
</dbReference>
<dbReference type="EMBL" id="CDMN01000010">
    <property type="protein sequence ID" value="CRF43760.1"/>
    <property type="molecule type" value="Genomic_DNA"/>
</dbReference>
<sequence length="319" mass="36094">MPKFACSLLLPLVLLSLTHAKEVYDAQKIADLFYQLNGDAKDPHKKINHAKGFCAAGVFVPDAKVTAQLDIPLLDKQSIPAEVRYSLGGGNLHASDKSKSRGMALRFGRDAWVMVMTNAPINFAKNAQEFGRFLEMQIPKNGHVDREKIKRVTQEVQSFRNFAHYMQSVGVTKSVANTRYYSTHTFYFKDKKTQRFLPARFSFIPVEGVHNLTNAQLKRMGDDFLEKDFQEKVAKAPIVYDMVLELAHKNDPINDTTKLWHGKHEEIKVGQLKVESYSGHGCDGEVFMPAMLPSGVEAPKDPLFKLRNEVYSITFAKRQ</sequence>
<dbReference type="Proteomes" id="UP000038622">
    <property type="component" value="Unassembled WGS sequence"/>
</dbReference>
<evidence type="ECO:0000313" key="17">
    <source>
        <dbReference type="Proteomes" id="UP000045175"/>
    </source>
</evidence>
<dbReference type="GO" id="GO:0004096">
    <property type="term" value="F:catalase activity"/>
    <property type="evidence" value="ECO:0007669"/>
    <property type="project" value="InterPro"/>
</dbReference>
<gene>
    <name evidence="12" type="ORF">HAL011_09990</name>
    <name evidence="13" type="ORF">HAL013_00640</name>
    <name evidence="14" type="ORF">HAL09_03100</name>
</gene>
<dbReference type="InterPro" id="IPR011614">
    <property type="entry name" value="Catalase_core"/>
</dbReference>
<feature type="chain" id="PRO_5013456504" description="Catalase-related peroxidase" evidence="10">
    <location>
        <begin position="21"/>
        <end position="319"/>
    </location>
</feature>
<feature type="binding site" description="axial binding residue" evidence="9">
    <location>
        <position position="311"/>
    </location>
    <ligand>
        <name>heme</name>
        <dbReference type="ChEBI" id="CHEBI:30413"/>
    </ligand>
    <ligandPart>
        <name>Fe</name>
        <dbReference type="ChEBI" id="CHEBI:18248"/>
    </ligandPart>
</feature>
<dbReference type="EC" id="1.11.1.-" evidence="7"/>
<dbReference type="InterPro" id="IPR018028">
    <property type="entry name" value="Catalase"/>
</dbReference>
<dbReference type="PIRSF" id="PIRSF000296">
    <property type="entry name" value="SrpA"/>
    <property type="match status" value="1"/>
</dbReference>
<dbReference type="EMBL" id="CDMH01000005">
    <property type="protein sequence ID" value="CRF41917.1"/>
    <property type="molecule type" value="Genomic_DNA"/>
</dbReference>
<dbReference type="InterPro" id="IPR024168">
    <property type="entry name" value="Catalase_SrpA-type_pred"/>
</dbReference>
<dbReference type="PANTHER" id="PTHR11465">
    <property type="entry name" value="CATALASE"/>
    <property type="match status" value="1"/>
</dbReference>
<evidence type="ECO:0000256" key="9">
    <source>
        <dbReference type="PIRSR" id="PIRSR000296-2"/>
    </source>
</evidence>
<evidence type="ECO:0000256" key="5">
    <source>
        <dbReference type="ARBA" id="ARBA00023002"/>
    </source>
</evidence>
<evidence type="ECO:0000259" key="11">
    <source>
        <dbReference type="SMART" id="SM01060"/>
    </source>
</evidence>
<evidence type="ECO:0000313" key="13">
    <source>
        <dbReference type="EMBL" id="CRF41917.1"/>
    </source>
</evidence>
<dbReference type="AlphaFoldDB" id="A0A0K2X8P7"/>